<protein>
    <submittedName>
        <fullName evidence="8">N-acetylglucosamine 1-phosphate uridyltransferase</fullName>
        <ecNumber evidence="8">2.7.7.23</ecNumber>
    </submittedName>
</protein>
<dbReference type="PATRIC" id="fig|1872076.5.peg.4736"/>
<evidence type="ECO:0000256" key="5">
    <source>
        <dbReference type="ARBA" id="ARBA00048493"/>
    </source>
</evidence>
<dbReference type="GO" id="GO:0003977">
    <property type="term" value="F:UDP-N-acetylglucosamine diphosphorylase activity"/>
    <property type="evidence" value="ECO:0007669"/>
    <property type="project" value="UniProtKB-EC"/>
</dbReference>
<dbReference type="Gene3D" id="2.160.10.10">
    <property type="entry name" value="Hexapeptide repeat proteins"/>
    <property type="match status" value="1"/>
</dbReference>
<dbReference type="AlphaFoldDB" id="A0A1E3X5S9"/>
<keyword evidence="3" id="KW-0012">Acyltransferase</keyword>
<evidence type="ECO:0000313" key="9">
    <source>
        <dbReference type="Proteomes" id="UP000094056"/>
    </source>
</evidence>
<comment type="caution">
    <text evidence="8">The sequence shown here is derived from an EMBL/GenBank/DDBJ whole genome shotgun (WGS) entry which is preliminary data.</text>
</comment>
<keyword evidence="1 8" id="KW-0808">Transferase</keyword>
<dbReference type="Pfam" id="PF00483">
    <property type="entry name" value="NTP_transferase"/>
    <property type="match status" value="1"/>
</dbReference>
<accession>A0A1E3X5S9</accession>
<dbReference type="SUPFAM" id="SSF53448">
    <property type="entry name" value="Nucleotide-diphospho-sugar transferases"/>
    <property type="match status" value="1"/>
</dbReference>
<proteinExistence type="predicted"/>
<evidence type="ECO:0000313" key="8">
    <source>
        <dbReference type="EMBL" id="ODS30909.1"/>
    </source>
</evidence>
<comment type="catalytic activity">
    <reaction evidence="5">
        <text>N-acetyl-alpha-D-glucosamine 1-phosphate + UTP + H(+) = UDP-N-acetyl-alpha-D-glucosamine + diphosphate</text>
        <dbReference type="Rhea" id="RHEA:13509"/>
        <dbReference type="ChEBI" id="CHEBI:15378"/>
        <dbReference type="ChEBI" id="CHEBI:33019"/>
        <dbReference type="ChEBI" id="CHEBI:46398"/>
        <dbReference type="ChEBI" id="CHEBI:57705"/>
        <dbReference type="ChEBI" id="CHEBI:57776"/>
        <dbReference type="EC" id="2.7.7.23"/>
    </reaction>
</comment>
<dbReference type="PANTHER" id="PTHR43584:SF3">
    <property type="entry name" value="BIFUNCTIONAL PROTEIN GLMU"/>
    <property type="match status" value="1"/>
</dbReference>
<evidence type="ECO:0000256" key="3">
    <source>
        <dbReference type="ARBA" id="ARBA00023315"/>
    </source>
</evidence>
<gene>
    <name evidence="8" type="primary">glmU</name>
    <name evidence="8" type="ORF">SCARUB_03967</name>
</gene>
<sequence>MTILTANIDDPGSYGRIIRDKNGEIKKITEEADANPDEKTIKEINSGIYVFNAQPLFDALKLIKQNDRKKEYYLTDIIYILYKMKKKIESLCIEDSSQISGINTQKELVKVAKVAQTEILSKLMDGGVTIVDPSNTLVETGAKIGSGTIIYPNTYISRYSIVGKGCRIGPFVSLKGNIRLGDGCEMGYITGLN</sequence>
<dbReference type="InterPro" id="IPR050065">
    <property type="entry name" value="GlmU-like"/>
</dbReference>
<evidence type="ECO:0000256" key="6">
    <source>
        <dbReference type="ARBA" id="ARBA00049628"/>
    </source>
</evidence>
<dbReference type="InterPro" id="IPR005835">
    <property type="entry name" value="NTP_transferase_dom"/>
</dbReference>
<dbReference type="EMBL" id="MAYW01000162">
    <property type="protein sequence ID" value="ODS30909.1"/>
    <property type="molecule type" value="Genomic_DNA"/>
</dbReference>
<evidence type="ECO:0000256" key="2">
    <source>
        <dbReference type="ARBA" id="ARBA00022695"/>
    </source>
</evidence>
<dbReference type="EC" id="2.7.7.23" evidence="8"/>
<organism evidence="8 9">
    <name type="scientific">Candidatus Scalindua rubra</name>
    <dbReference type="NCBI Taxonomy" id="1872076"/>
    <lineage>
        <taxon>Bacteria</taxon>
        <taxon>Pseudomonadati</taxon>
        <taxon>Planctomycetota</taxon>
        <taxon>Candidatus Brocadiia</taxon>
        <taxon>Candidatus Brocadiales</taxon>
        <taxon>Candidatus Scalinduaceae</taxon>
        <taxon>Candidatus Scalindua</taxon>
    </lineage>
</organism>
<dbReference type="GO" id="GO:0019134">
    <property type="term" value="F:glucosamine-1-phosphate N-acetyltransferase activity"/>
    <property type="evidence" value="ECO:0007669"/>
    <property type="project" value="UniProtKB-EC"/>
</dbReference>
<comment type="catalytic activity">
    <reaction evidence="4">
        <text>alpha-D-glucosamine 1-phosphate + acetyl-CoA = N-acetyl-alpha-D-glucosamine 1-phosphate + CoA + H(+)</text>
        <dbReference type="Rhea" id="RHEA:13725"/>
        <dbReference type="ChEBI" id="CHEBI:15378"/>
        <dbReference type="ChEBI" id="CHEBI:57287"/>
        <dbReference type="ChEBI" id="CHEBI:57288"/>
        <dbReference type="ChEBI" id="CHEBI:57776"/>
        <dbReference type="ChEBI" id="CHEBI:58516"/>
        <dbReference type="EC" id="2.3.1.157"/>
    </reaction>
</comment>
<feature type="domain" description="Nucleotidyl transferase" evidence="7">
    <location>
        <begin position="2"/>
        <end position="90"/>
    </location>
</feature>
<reference evidence="8 9" key="1">
    <citation type="submission" date="2016-07" db="EMBL/GenBank/DDBJ databases">
        <title>Draft genome of Scalindua rubra, obtained from a brine-seawater interface in the Red Sea, sheds light on salt adaptation in anammox bacteria.</title>
        <authorList>
            <person name="Speth D.R."/>
            <person name="Lagkouvardos I."/>
            <person name="Wang Y."/>
            <person name="Qian P.-Y."/>
            <person name="Dutilh B.E."/>
            <person name="Jetten M.S."/>
        </authorList>
    </citation>
    <scope>NUCLEOTIDE SEQUENCE [LARGE SCALE GENOMIC DNA]</scope>
    <source>
        <strain evidence="8">BSI-1</strain>
    </source>
</reference>
<dbReference type="Proteomes" id="UP000094056">
    <property type="component" value="Unassembled WGS sequence"/>
</dbReference>
<name>A0A1E3X5S9_9BACT</name>
<dbReference type="InterPro" id="IPR029044">
    <property type="entry name" value="Nucleotide-diphossugar_trans"/>
</dbReference>
<dbReference type="PANTHER" id="PTHR43584">
    <property type="entry name" value="NUCLEOTIDYL TRANSFERASE"/>
    <property type="match status" value="1"/>
</dbReference>
<evidence type="ECO:0000256" key="1">
    <source>
        <dbReference type="ARBA" id="ARBA00022679"/>
    </source>
</evidence>
<evidence type="ECO:0000259" key="7">
    <source>
        <dbReference type="Pfam" id="PF00483"/>
    </source>
</evidence>
<keyword evidence="2 8" id="KW-0548">Nucleotidyltransferase</keyword>
<dbReference type="Gene3D" id="3.90.550.10">
    <property type="entry name" value="Spore Coat Polysaccharide Biosynthesis Protein SpsA, Chain A"/>
    <property type="match status" value="1"/>
</dbReference>
<comment type="function">
    <text evidence="6">Catalyzes the last two sequential reactions in the de novo biosynthetic pathway for UDP-N-acetylglucosamine (UDP-GlcNAc). The C-terminal domain catalyzes the transfer of acetyl group from acetyl coenzyme A to glucosamine-1-phosphate (GlcN-1-P) to produce N-acetylglucosamine-1-phosphate (GlcNAc-1-P), which is converted into UDP-GlcNAc by the transfer of uridine 5-monophosphate (from uridine 5-triphosphate), a reaction catalyzed by the N-terminal domain.</text>
</comment>
<evidence type="ECO:0000256" key="4">
    <source>
        <dbReference type="ARBA" id="ARBA00048247"/>
    </source>
</evidence>